<name>A0A510C3X3_OIKDI</name>
<gene>
    <name evidence="2" type="primary">MT1</name>
</gene>
<dbReference type="AlphaFoldDB" id="A0A510C3X3"/>
<sequence>MDPVCSFRCCEENCAGCVDCPAGCDPCKFTMEVCKKVCEGCKDCPPGCEPCKCAKCSTKQCKSNCCPTSTAE</sequence>
<organism evidence="2">
    <name type="scientific">Oikopleura dioica</name>
    <name type="common">Tunicate</name>
    <dbReference type="NCBI Taxonomy" id="34765"/>
    <lineage>
        <taxon>Eukaryota</taxon>
        <taxon>Metazoa</taxon>
        <taxon>Chordata</taxon>
        <taxon>Tunicata</taxon>
        <taxon>Appendicularia</taxon>
        <taxon>Copelata</taxon>
        <taxon>Oikopleuridae</taxon>
        <taxon>Oikopleura</taxon>
    </lineage>
</organism>
<evidence type="ECO:0000313" key="2">
    <source>
        <dbReference type="EMBL" id="AYN64372.1"/>
    </source>
</evidence>
<proteinExistence type="predicted"/>
<dbReference type="EMBL" id="MH547307">
    <property type="protein sequence ID" value="AYN64372.1"/>
    <property type="molecule type" value="Genomic_DNA"/>
</dbReference>
<protein>
    <submittedName>
        <fullName evidence="2">Metallothionein 1</fullName>
    </submittedName>
</protein>
<dbReference type="InterPro" id="IPR001368">
    <property type="entry name" value="TNFR/NGFR_Cys_rich_reg"/>
</dbReference>
<reference evidence="2" key="1">
    <citation type="submission" date="2018-06" db="EMBL/GenBank/DDBJ databases">
        <title>Metallothioneins of the urochordate Oikopleura dioica have Cys-rich tandem repeats, have cadmiumd-binding preferences and show high population variability.</title>
        <authorList>
            <person name="Calatayud S."/>
            <person name="Garcia-Risco M."/>
            <person name="Rojas N."/>
            <person name="Espinosa L."/>
            <person name="Artime S."/>
            <person name="Palacios O."/>
            <person name="Canestro C."/>
            <person name="Albalat R."/>
        </authorList>
    </citation>
    <scope>NUCLEOTIDE SEQUENCE</scope>
    <source>
        <strain evidence="2">Catalonian</strain>
    </source>
</reference>
<accession>A0A510C3X3</accession>
<dbReference type="PROSITE" id="PS00652">
    <property type="entry name" value="TNFR_NGFR_1"/>
    <property type="match status" value="1"/>
</dbReference>
<evidence type="ECO:0000259" key="1">
    <source>
        <dbReference type="PROSITE" id="PS00652"/>
    </source>
</evidence>
<feature type="domain" description="TNFR-Cys" evidence="1">
    <location>
        <begin position="24"/>
        <end position="65"/>
    </location>
</feature>